<dbReference type="PROSITE" id="PS50262">
    <property type="entry name" value="G_PROTEIN_RECEP_F1_2"/>
    <property type="match status" value="1"/>
</dbReference>
<keyword evidence="2 5" id="KW-0812">Transmembrane</keyword>
<evidence type="ECO:0000313" key="7">
    <source>
        <dbReference type="Proteomes" id="UP000038045"/>
    </source>
</evidence>
<dbReference type="PANTHER" id="PTHR22718:SF11">
    <property type="entry name" value="7TM GPCR SERPENTINE RECEPTOR CLASS X (SRX) DOMAIN-CONTAINING PROTEIN"/>
    <property type="match status" value="1"/>
</dbReference>
<keyword evidence="7" id="KW-1185">Reference proteome</keyword>
<name>A0A0N4ZJ47_PARTI</name>
<evidence type="ECO:0000256" key="1">
    <source>
        <dbReference type="ARBA" id="ARBA00004370"/>
    </source>
</evidence>
<feature type="domain" description="G-protein coupled receptors family 1 profile" evidence="6">
    <location>
        <begin position="191"/>
        <end position="446"/>
    </location>
</feature>
<dbReference type="Proteomes" id="UP000038045">
    <property type="component" value="Unplaced"/>
</dbReference>
<feature type="transmembrane region" description="Helical" evidence="5">
    <location>
        <begin position="296"/>
        <end position="320"/>
    </location>
</feature>
<organism evidence="7 8">
    <name type="scientific">Parastrongyloides trichosuri</name>
    <name type="common">Possum-specific nematode worm</name>
    <dbReference type="NCBI Taxonomy" id="131310"/>
    <lineage>
        <taxon>Eukaryota</taxon>
        <taxon>Metazoa</taxon>
        <taxon>Ecdysozoa</taxon>
        <taxon>Nematoda</taxon>
        <taxon>Chromadorea</taxon>
        <taxon>Rhabditida</taxon>
        <taxon>Tylenchina</taxon>
        <taxon>Panagrolaimomorpha</taxon>
        <taxon>Strongyloidoidea</taxon>
        <taxon>Strongyloididae</taxon>
        <taxon>Parastrongyloides</taxon>
    </lineage>
</organism>
<dbReference type="AlphaFoldDB" id="A0A0N4ZJ47"/>
<evidence type="ECO:0000313" key="8">
    <source>
        <dbReference type="WBParaSite" id="PTRK_0000795850.1"/>
    </source>
</evidence>
<dbReference type="SUPFAM" id="SSF81321">
    <property type="entry name" value="Family A G protein-coupled receptor-like"/>
    <property type="match status" value="2"/>
</dbReference>
<dbReference type="PANTHER" id="PTHR22718">
    <property type="entry name" value="SERPENTINE RECEPTOR, CLASS X"/>
    <property type="match status" value="1"/>
</dbReference>
<sequence length="477" mass="55619">MNSAQFFVVIPLTYAGMDSLTDYSSSSFYKIFMELDSIGYNCSIFLTLLLTVDRLIKVFQDNHNDIERRRVYIFTLISWIYGITIMVLNNIFGVIKSYDRKSFCFVVDTVNPLPNTESFLIYTQTLSRLTPVIMLLAYIACFVKLKFSKLSSSIDGNNKDMIRTKISSSTMVERILVGTLYLILNITSVAINISAIITFVQKNEYFKDKPFFIYNHNLIIANFLMSIAQIFAIIPLTYANLTQLVEYENSIFYVIFMECDTLGYNCSIFLILSFTLDRLITFVGCKSIQVYEKTRIIIMVIISWIYGLFMLISTLFYGIYKRYDRSNYTLIVVTTRITSFSRGLVEYEEMASKVLPVFLFISCIICFIKARMMNKFNSRVLSTKWKFEKRILFQGIAFVMFYEVEALLFYQRQLALHLFGEKNIRFYFIVTNCAVICFTCFNSITLYIFNEVSRNHLFKFLENRNVSTVISIVTIPH</sequence>
<keyword evidence="4 5" id="KW-0472">Membrane</keyword>
<dbReference type="Gene3D" id="1.20.1070.10">
    <property type="entry name" value="Rhodopsin 7-helix transmembrane proteins"/>
    <property type="match status" value="2"/>
</dbReference>
<evidence type="ECO:0000256" key="2">
    <source>
        <dbReference type="ARBA" id="ARBA00022692"/>
    </source>
</evidence>
<keyword evidence="3 5" id="KW-1133">Transmembrane helix</keyword>
<evidence type="ECO:0000256" key="4">
    <source>
        <dbReference type="ARBA" id="ARBA00023136"/>
    </source>
</evidence>
<protein>
    <submittedName>
        <fullName evidence="8">G_PROTEIN_RECEP_F1_2 domain-containing protein</fullName>
    </submittedName>
</protein>
<feature type="transmembrane region" description="Helical" evidence="5">
    <location>
        <begin position="426"/>
        <end position="449"/>
    </location>
</feature>
<feature type="transmembrane region" description="Helical" evidence="5">
    <location>
        <begin position="351"/>
        <end position="370"/>
    </location>
</feature>
<feature type="transmembrane region" description="Helical" evidence="5">
    <location>
        <begin position="219"/>
        <end position="239"/>
    </location>
</feature>
<feature type="transmembrane region" description="Helical" evidence="5">
    <location>
        <begin position="71"/>
        <end position="92"/>
    </location>
</feature>
<accession>A0A0N4ZJ47</accession>
<feature type="transmembrane region" description="Helical" evidence="5">
    <location>
        <begin position="119"/>
        <end position="143"/>
    </location>
</feature>
<feature type="transmembrane region" description="Helical" evidence="5">
    <location>
        <begin position="391"/>
        <end position="410"/>
    </location>
</feature>
<reference evidence="8" key="1">
    <citation type="submission" date="2017-02" db="UniProtKB">
        <authorList>
            <consortium name="WormBaseParasite"/>
        </authorList>
    </citation>
    <scope>IDENTIFICATION</scope>
</reference>
<dbReference type="GO" id="GO:0016020">
    <property type="term" value="C:membrane"/>
    <property type="evidence" value="ECO:0007669"/>
    <property type="project" value="UniProtKB-SubCell"/>
</dbReference>
<dbReference type="InterPro" id="IPR017452">
    <property type="entry name" value="GPCR_Rhodpsn_7TM"/>
</dbReference>
<evidence type="ECO:0000259" key="6">
    <source>
        <dbReference type="PROSITE" id="PS50262"/>
    </source>
</evidence>
<proteinExistence type="predicted"/>
<evidence type="ECO:0000256" key="3">
    <source>
        <dbReference type="ARBA" id="ARBA00022989"/>
    </source>
</evidence>
<dbReference type="WBParaSite" id="PTRK_0000795850.1">
    <property type="protein sequence ID" value="PTRK_0000795850.1"/>
    <property type="gene ID" value="PTRK_0000795850"/>
</dbReference>
<feature type="transmembrane region" description="Helical" evidence="5">
    <location>
        <begin position="31"/>
        <end position="50"/>
    </location>
</feature>
<comment type="subcellular location">
    <subcellularLocation>
        <location evidence="1">Membrane</location>
    </subcellularLocation>
</comment>
<feature type="transmembrane region" description="Helical" evidence="5">
    <location>
        <begin position="175"/>
        <end position="199"/>
    </location>
</feature>
<feature type="transmembrane region" description="Helical" evidence="5">
    <location>
        <begin position="251"/>
        <end position="276"/>
    </location>
</feature>
<evidence type="ECO:0000256" key="5">
    <source>
        <dbReference type="SAM" id="Phobius"/>
    </source>
</evidence>